<comment type="caution">
    <text evidence="1">The sequence shown here is derived from an EMBL/GenBank/DDBJ whole genome shotgun (WGS) entry which is preliminary data.</text>
</comment>
<evidence type="ECO:0008006" key="3">
    <source>
        <dbReference type="Google" id="ProtNLM"/>
    </source>
</evidence>
<keyword evidence="2" id="KW-1185">Reference proteome</keyword>
<organism evidence="1 2">
    <name type="scientific">Actinomadura rubteroloni</name>
    <dbReference type="NCBI Taxonomy" id="1926885"/>
    <lineage>
        <taxon>Bacteria</taxon>
        <taxon>Bacillati</taxon>
        <taxon>Actinomycetota</taxon>
        <taxon>Actinomycetes</taxon>
        <taxon>Streptosporangiales</taxon>
        <taxon>Thermomonosporaceae</taxon>
        <taxon>Actinomadura</taxon>
    </lineage>
</organism>
<dbReference type="Proteomes" id="UP000242367">
    <property type="component" value="Unassembled WGS sequence"/>
</dbReference>
<dbReference type="AlphaFoldDB" id="A0A2P4UE63"/>
<name>A0A2P4UE63_9ACTN</name>
<reference evidence="1 2" key="1">
    <citation type="journal article" date="2017" name="Chemistry">
        <title>Isolation, Biosynthesis and Chemical Modifications of Rubterolones A-F: Rare Tropolone Alkaloids from Actinomadura sp. 5-2.</title>
        <authorList>
            <person name="Guo H."/>
            <person name="Benndorf R."/>
            <person name="Leichnitz D."/>
            <person name="Klassen J.L."/>
            <person name="Vollmers J."/>
            <person name="Gorls H."/>
            <person name="Steinacker M."/>
            <person name="Weigel C."/>
            <person name="Dahse H.M."/>
            <person name="Kaster A.K."/>
            <person name="de Beer Z.W."/>
            <person name="Poulsen M."/>
            <person name="Beemelmanns C."/>
        </authorList>
    </citation>
    <scope>NUCLEOTIDE SEQUENCE [LARGE SCALE GENOMIC DNA]</scope>
    <source>
        <strain evidence="1 2">5-2</strain>
    </source>
</reference>
<dbReference type="EMBL" id="MTBP01000003">
    <property type="protein sequence ID" value="POM23308.1"/>
    <property type="molecule type" value="Genomic_DNA"/>
</dbReference>
<accession>A0A2P4UE63</accession>
<sequence length="538" mass="57259">MFRGKSRAGRGRSPWDTVGTERRVLAVARTLTSATRVLDALTVFDGDRRVEVAFTLHEGSAFSPGAGRFLSEYGAPVIPWRDAARERFDLAVAATSNGALHRLRAPLVIMPHGAGHNRIVPSATGRRDVASGLAPRQLTRWGRPVPALIALSHPEQLERLRRSCPAAVGRAAVVGDPCFDRIVGSLPLREVYRSALGVAPGQRLTVVSSTWGPHSLFAAHVGSLGRWVADLPVDAHRVALVLHPNIWGRYGAPQIRTWLRDALEAGLALIPPEEGWRAALVAADDLIGDHGSVTYYGAALGRPVLLAAFGDAELDPASPLMALRAACPRLERTRPLHAQLGALHPPRLPGDILTHHGEAMANLASALYRTLRLTPPADPPAVPSVPAPVAEKRRVTALTVEGRAAGPGVELVRYPAAVRRDELEEPHLVVTAHETDRRLLNSAAVLVREDVLADPADWTAATLAARPGAALAAAALAGGHVRLHFRDGRVLRARGADPALCASAVYVATLFDRPADPVLHVRVGGRDIGVECAADAPP</sequence>
<dbReference type="SUPFAM" id="SSF53756">
    <property type="entry name" value="UDP-Glycosyltransferase/glycogen phosphorylase"/>
    <property type="match status" value="1"/>
</dbReference>
<gene>
    <name evidence="1" type="ORF">BTM25_44610</name>
</gene>
<proteinExistence type="predicted"/>
<evidence type="ECO:0000313" key="2">
    <source>
        <dbReference type="Proteomes" id="UP000242367"/>
    </source>
</evidence>
<protein>
    <recommendedName>
        <fullName evidence="3">Translation initiation factor 2</fullName>
    </recommendedName>
</protein>
<evidence type="ECO:0000313" key="1">
    <source>
        <dbReference type="EMBL" id="POM23308.1"/>
    </source>
</evidence>